<keyword evidence="13" id="KW-0482">Metalloprotease</keyword>
<evidence type="ECO:0000256" key="17">
    <source>
        <dbReference type="PIRSR" id="PIRSR001191-1"/>
    </source>
</evidence>
<dbReference type="GO" id="GO:0030574">
    <property type="term" value="P:collagen catabolic process"/>
    <property type="evidence" value="ECO:0007669"/>
    <property type="project" value="TreeGrafter"/>
</dbReference>
<dbReference type="InterPro" id="IPR006026">
    <property type="entry name" value="Peptidase_Metallo"/>
</dbReference>
<dbReference type="FunFam" id="2.110.10.10:FF:000001">
    <property type="entry name" value="Matrix metallopeptidase 24"/>
    <property type="match status" value="1"/>
</dbReference>
<evidence type="ECO:0000256" key="1">
    <source>
        <dbReference type="ARBA" id="ARBA00004479"/>
    </source>
</evidence>
<keyword evidence="6 18" id="KW-0479">Metal-binding</keyword>
<dbReference type="GO" id="GO:0008270">
    <property type="term" value="F:zinc ion binding"/>
    <property type="evidence" value="ECO:0007669"/>
    <property type="project" value="InterPro"/>
</dbReference>
<sequence length="562" mass="64111">GRCCLHLLFWLVSVCADDRPLRVETWLKNYGYLPPHAVPAPLETVRQSAVASMQRFYGIPVTGRLDPTTVAWMRKPRCGVPDRPGTSRRQRNKRYALTGQKWRERRITYSISNFTPKVGEQDTRRALRRAFGVWQSVTPLSFQEVAYSEVKNKGQEDIMIFFASGFHGDSSPFDGEGGFLAHAYFPGAGIGGDTHFDSDEPWTLGNATTTPGNDLFLVAVHELGHALGLEHSNDPAIMAPFYQDMDTHYKLPLDDLQGIQRIYGVPTAMMEPTRPLPTLPTTSERKHERRPRPPRPPGDRPALPGNGKPNICDGNFNTVAFFQREMFVFKDRWFWRLRNSRVQEGYPMQIHHFWKGLPARIDAAYQRPDGKLVFFRGDRYWVFREVEAEGSPHSLVEMGSSLPKEGIDAALRWEPLGKTYFFKGDQYWRYSEERRATEPGYPKPMAVWKGVPDAPQGAFTSREGYYTYFYRGTEYWKFDNQKLTVEPGYPKSILRDWMGCDQSELERSGARLPLDDLDITVTISDVPPTVNAVAVVIPCILALCILVLVYTIFQFKHKGAPQ</sequence>
<feature type="binding site" evidence="19">
    <location>
        <position position="200"/>
    </location>
    <ligand>
        <name>Ca(2+)</name>
        <dbReference type="ChEBI" id="CHEBI:29108"/>
        <label>1</label>
    </ligand>
</feature>
<feature type="binding site" evidence="19">
    <location>
        <position position="362"/>
    </location>
    <ligand>
        <name>Ca(2+)</name>
        <dbReference type="ChEBI" id="CHEBI:29108"/>
        <label>4</label>
    </ligand>
</feature>
<dbReference type="FunFam" id="3.40.390.10:FF:000023">
    <property type="entry name" value="Matrix metalloproteinase-14 preproprotein"/>
    <property type="match status" value="1"/>
</dbReference>
<dbReference type="SMART" id="SM00235">
    <property type="entry name" value="ZnMc"/>
    <property type="match status" value="1"/>
</dbReference>
<evidence type="ECO:0000256" key="11">
    <source>
        <dbReference type="ARBA" id="ARBA00022837"/>
    </source>
</evidence>
<feature type="binding site" evidence="19">
    <location>
        <position position="191"/>
    </location>
    <ligand>
        <name>Ca(2+)</name>
        <dbReference type="ChEBI" id="CHEBI:29108"/>
        <label>2</label>
    </ligand>
</feature>
<dbReference type="OMA" id="AMTQHYY"/>
<evidence type="ECO:0000259" key="24">
    <source>
        <dbReference type="SMART" id="SM00235"/>
    </source>
</evidence>
<dbReference type="PROSITE" id="PS51642">
    <property type="entry name" value="HEMOPEXIN_2"/>
    <property type="match status" value="4"/>
</dbReference>
<evidence type="ECO:0000256" key="21">
    <source>
        <dbReference type="SAM" id="MobiDB-lite"/>
    </source>
</evidence>
<evidence type="ECO:0000256" key="5">
    <source>
        <dbReference type="ARBA" id="ARBA00022692"/>
    </source>
</evidence>
<dbReference type="InterPro" id="IPR018486">
    <property type="entry name" value="Hemopexin_CS"/>
</dbReference>
<dbReference type="GO" id="GO:0006508">
    <property type="term" value="P:proteolysis"/>
    <property type="evidence" value="ECO:0007669"/>
    <property type="project" value="UniProtKB-KW"/>
</dbReference>
<evidence type="ECO:0000256" key="20">
    <source>
        <dbReference type="PROSITE-ProRule" id="PRU01011"/>
    </source>
</evidence>
<feature type="binding site" evidence="19">
    <location>
        <position position="410"/>
    </location>
    <ligand>
        <name>Ca(2+)</name>
        <dbReference type="ChEBI" id="CHEBI:29108"/>
        <label>5</label>
    </ligand>
</feature>
<feature type="binding site" evidence="19">
    <location>
        <position position="175"/>
    </location>
    <ligand>
        <name>Ca(2+)</name>
        <dbReference type="ChEBI" id="CHEBI:29108"/>
        <label>3</label>
    </ligand>
</feature>
<dbReference type="GO" id="GO:0004222">
    <property type="term" value="F:metalloendopeptidase activity"/>
    <property type="evidence" value="ECO:0007669"/>
    <property type="project" value="InterPro"/>
</dbReference>
<dbReference type="Pfam" id="PF00045">
    <property type="entry name" value="Hemopexin"/>
    <property type="match status" value="4"/>
</dbReference>
<dbReference type="GO" id="GO:0030198">
    <property type="term" value="P:extracellular matrix organization"/>
    <property type="evidence" value="ECO:0007669"/>
    <property type="project" value="TreeGrafter"/>
</dbReference>
<evidence type="ECO:0000256" key="19">
    <source>
        <dbReference type="PIRSR" id="PIRSR621190-2"/>
    </source>
</evidence>
<dbReference type="STRING" id="99883.ENSTNIP00000005399"/>
<feature type="active site" evidence="17">
    <location>
        <position position="222"/>
    </location>
</feature>
<feature type="binding site" evidence="19">
    <location>
        <position position="167"/>
    </location>
    <ligand>
        <name>Zn(2+)</name>
        <dbReference type="ChEBI" id="CHEBI:29105"/>
        <label>1</label>
    </ligand>
</feature>
<evidence type="ECO:0000256" key="4">
    <source>
        <dbReference type="ARBA" id="ARBA00022685"/>
    </source>
</evidence>
<reference evidence="25" key="2">
    <citation type="submission" date="2025-08" db="UniProtKB">
        <authorList>
            <consortium name="Ensembl"/>
        </authorList>
    </citation>
    <scope>IDENTIFICATION</scope>
</reference>
<dbReference type="PIRSF" id="PIRSF001191">
    <property type="entry name" value="Peptidase_M10A_matrix"/>
    <property type="match status" value="1"/>
</dbReference>
<keyword evidence="26" id="KW-1185">Reference proteome</keyword>
<evidence type="ECO:0000256" key="16">
    <source>
        <dbReference type="ARBA" id="ARBA00023157"/>
    </source>
</evidence>
<feature type="binding site" evidence="19">
    <location>
        <position position="182"/>
    </location>
    <ligand>
        <name>Zn(2+)</name>
        <dbReference type="ChEBI" id="CHEBI:29105"/>
        <label>1</label>
    </ligand>
</feature>
<dbReference type="Gene3D" id="3.40.390.10">
    <property type="entry name" value="Collagenase (Catalytic Domain)"/>
    <property type="match status" value="1"/>
</dbReference>
<feature type="binding site" evidence="18">
    <location>
        <position position="225"/>
    </location>
    <ligand>
        <name>Zn(2+)</name>
        <dbReference type="ChEBI" id="CHEBI:29105"/>
        <label>2</label>
        <note>catalytic</note>
    </ligand>
</feature>
<evidence type="ECO:0000256" key="9">
    <source>
        <dbReference type="ARBA" id="ARBA00022801"/>
    </source>
</evidence>
<evidence type="ECO:0000256" key="7">
    <source>
        <dbReference type="ARBA" id="ARBA00022729"/>
    </source>
</evidence>
<dbReference type="GO" id="GO:0031012">
    <property type="term" value="C:extracellular matrix"/>
    <property type="evidence" value="ECO:0007669"/>
    <property type="project" value="InterPro"/>
</dbReference>
<evidence type="ECO:0000256" key="23">
    <source>
        <dbReference type="SAM" id="SignalP"/>
    </source>
</evidence>
<dbReference type="PROSITE" id="PS00024">
    <property type="entry name" value="HEMOPEXIN"/>
    <property type="match status" value="1"/>
</dbReference>
<dbReference type="InterPro" id="IPR021805">
    <property type="entry name" value="Pept_M10A_metallopeptidase_C"/>
</dbReference>
<dbReference type="Gene3D" id="2.110.10.10">
    <property type="entry name" value="Hemopexin-like domain"/>
    <property type="match status" value="1"/>
</dbReference>
<evidence type="ECO:0000256" key="6">
    <source>
        <dbReference type="ARBA" id="ARBA00022723"/>
    </source>
</evidence>
<feature type="repeat" description="Hemopexin" evidence="20">
    <location>
        <begin position="453"/>
        <end position="500"/>
    </location>
</feature>
<protein>
    <submittedName>
        <fullName evidence="25">Matrix metallopeptidase 24</fullName>
    </submittedName>
</protein>
<keyword evidence="7 23" id="KW-0732">Signal</keyword>
<dbReference type="SUPFAM" id="SSF50923">
    <property type="entry name" value="Hemopexin-like domain"/>
    <property type="match status" value="1"/>
</dbReference>
<dbReference type="InterPro" id="IPR033739">
    <property type="entry name" value="M10A_MMP"/>
</dbReference>
<dbReference type="InterPro" id="IPR024079">
    <property type="entry name" value="MetalloPept_cat_dom_sf"/>
</dbReference>
<dbReference type="SUPFAM" id="SSF47090">
    <property type="entry name" value="PGBD-like"/>
    <property type="match status" value="1"/>
</dbReference>
<comment type="cofactor">
    <cofactor evidence="19">
        <name>Ca(2+)</name>
        <dbReference type="ChEBI" id="CHEBI:29108"/>
    </cofactor>
    <text evidence="19">Can bind about 5 Ca(2+) ions per subunit.</text>
</comment>
<keyword evidence="10 18" id="KW-0862">Zinc</keyword>
<dbReference type="Pfam" id="PF11857">
    <property type="entry name" value="DUF3377"/>
    <property type="match status" value="1"/>
</dbReference>
<reference evidence="25" key="3">
    <citation type="submission" date="2025-09" db="UniProtKB">
        <authorList>
            <consortium name="Ensembl"/>
        </authorList>
    </citation>
    <scope>IDENTIFICATION</scope>
</reference>
<evidence type="ECO:0000256" key="15">
    <source>
        <dbReference type="ARBA" id="ARBA00023145"/>
    </source>
</evidence>
<reference evidence="26" key="1">
    <citation type="journal article" date="2004" name="Nature">
        <title>Genome duplication in the teleost fish Tetraodon nigroviridis reveals the early vertebrate proto-karyotype.</title>
        <authorList>
            <person name="Jaillon O."/>
            <person name="Aury J.-M."/>
            <person name="Brunet F."/>
            <person name="Petit J.-L."/>
            <person name="Stange-Thomann N."/>
            <person name="Mauceli E."/>
            <person name="Bouneau L."/>
            <person name="Fischer C."/>
            <person name="Ozouf-Costaz C."/>
            <person name="Bernot A."/>
            <person name="Nicaud S."/>
            <person name="Jaffe D."/>
            <person name="Fisher S."/>
            <person name="Lutfalla G."/>
            <person name="Dossat C."/>
            <person name="Segurens B."/>
            <person name="Dasilva C."/>
            <person name="Salanoubat M."/>
            <person name="Levy M."/>
            <person name="Boudet N."/>
            <person name="Castellano S."/>
            <person name="Anthouard V."/>
            <person name="Jubin C."/>
            <person name="Castelli V."/>
            <person name="Katinka M."/>
            <person name="Vacherie B."/>
            <person name="Biemont C."/>
            <person name="Skalli Z."/>
            <person name="Cattolico L."/>
            <person name="Poulain J."/>
            <person name="De Berardinis V."/>
            <person name="Cruaud C."/>
            <person name="Duprat S."/>
            <person name="Brottier P."/>
            <person name="Coutanceau J.-P."/>
            <person name="Gouzy J."/>
            <person name="Parra G."/>
            <person name="Lardier G."/>
            <person name="Chapple C."/>
            <person name="McKernan K.J."/>
            <person name="McEwan P."/>
            <person name="Bosak S."/>
            <person name="Kellis M."/>
            <person name="Volff J.-N."/>
            <person name="Guigo R."/>
            <person name="Zody M.C."/>
            <person name="Mesirov J."/>
            <person name="Lindblad-Toh K."/>
            <person name="Birren B."/>
            <person name="Nusbaum C."/>
            <person name="Kahn D."/>
            <person name="Robinson-Rechavi M."/>
            <person name="Laudet V."/>
            <person name="Schachter V."/>
            <person name="Quetier F."/>
            <person name="Saurin W."/>
            <person name="Scarpelli C."/>
            <person name="Wincker P."/>
            <person name="Lander E.S."/>
            <person name="Weissenbach J."/>
            <person name="Roest Crollius H."/>
        </authorList>
    </citation>
    <scope>NUCLEOTIDE SEQUENCE [LARGE SCALE GENOMIC DNA]</scope>
</reference>
<feature type="repeat" description="Hemopexin" evidence="20">
    <location>
        <begin position="309"/>
        <end position="357"/>
    </location>
</feature>
<evidence type="ECO:0000313" key="25">
    <source>
        <dbReference type="Ensembl" id="ENSTNIP00000005399.1"/>
    </source>
</evidence>
<feature type="repeat" description="Hemopexin" evidence="20">
    <location>
        <begin position="404"/>
        <end position="452"/>
    </location>
</feature>
<feature type="chain" id="PRO_5016615870" evidence="23">
    <location>
        <begin position="17"/>
        <end position="562"/>
    </location>
</feature>
<feature type="binding site" description="in inhibited form" evidence="19">
    <location>
        <position position="78"/>
    </location>
    <ligand>
        <name>Zn(2+)</name>
        <dbReference type="ChEBI" id="CHEBI:29105"/>
        <label>2</label>
        <note>catalytic</note>
    </ligand>
</feature>
<feature type="binding site" evidence="19">
    <location>
        <position position="238"/>
    </location>
    <ligand>
        <name>Zn(2+)</name>
        <dbReference type="ChEBI" id="CHEBI:29105"/>
        <label>2</label>
        <note>catalytic</note>
    </ligand>
</feature>
<feature type="binding site" evidence="18">
    <location>
        <position position="221"/>
    </location>
    <ligand>
        <name>Zn(2+)</name>
        <dbReference type="ChEBI" id="CHEBI:29105"/>
        <label>2</label>
        <note>catalytic</note>
    </ligand>
</feature>
<dbReference type="InParanoid" id="H3CAX7"/>
<feature type="binding site" evidence="18">
    <location>
        <position position="231"/>
    </location>
    <ligand>
        <name>Zn(2+)</name>
        <dbReference type="ChEBI" id="CHEBI:29105"/>
        <label>2</label>
        <note>catalytic</note>
    </ligand>
</feature>
<dbReference type="InterPro" id="IPR036365">
    <property type="entry name" value="PGBD-like_sf"/>
</dbReference>
<dbReference type="SUPFAM" id="SSF55486">
    <property type="entry name" value="Metalloproteases ('zincins'), catalytic domain"/>
    <property type="match status" value="1"/>
</dbReference>
<dbReference type="SMART" id="SM00120">
    <property type="entry name" value="HX"/>
    <property type="match status" value="4"/>
</dbReference>
<feature type="binding site" evidence="19">
    <location>
        <position position="195"/>
    </location>
    <ligand>
        <name>Zn(2+)</name>
        <dbReference type="ChEBI" id="CHEBI:29105"/>
        <label>1</label>
    </ligand>
</feature>
<dbReference type="InterPro" id="IPR000585">
    <property type="entry name" value="Hemopexin-like_dom"/>
</dbReference>
<keyword evidence="16" id="KW-1015">Disulfide bond</keyword>
<dbReference type="CDD" id="cd04278">
    <property type="entry name" value="ZnMc_MMP"/>
    <property type="match status" value="1"/>
</dbReference>
<comment type="subcellular location">
    <subcellularLocation>
        <location evidence="1">Membrane</location>
        <topology evidence="1">Single-pass type I membrane protein</topology>
    </subcellularLocation>
</comment>
<feature type="signal peptide" evidence="23">
    <location>
        <begin position="1"/>
        <end position="16"/>
    </location>
</feature>
<feature type="domain" description="Peptidase metallopeptidase" evidence="24">
    <location>
        <begin position="98"/>
        <end position="265"/>
    </location>
</feature>
<keyword evidence="4" id="KW-0165">Cleavage on pair of basic residues</keyword>
<evidence type="ECO:0000256" key="18">
    <source>
        <dbReference type="PIRSR" id="PIRSR001191-2"/>
    </source>
</evidence>
<dbReference type="CDD" id="cd00094">
    <property type="entry name" value="HX"/>
    <property type="match status" value="1"/>
</dbReference>
<dbReference type="Ensembl" id="ENSTNIT00000005545.1">
    <property type="protein sequence ID" value="ENSTNIP00000005399.1"/>
    <property type="gene ID" value="ENSTNIG00000002834.1"/>
</dbReference>
<keyword evidence="9" id="KW-0378">Hydrolase</keyword>
<name>H3CAX7_TETNG</name>
<dbReference type="InterPro" id="IPR021190">
    <property type="entry name" value="Pept_M10A"/>
</dbReference>
<evidence type="ECO:0000256" key="3">
    <source>
        <dbReference type="ARBA" id="ARBA00022670"/>
    </source>
</evidence>
<dbReference type="PANTHER" id="PTHR10201">
    <property type="entry name" value="MATRIX METALLOPROTEINASE"/>
    <property type="match status" value="1"/>
</dbReference>
<keyword evidence="15" id="KW-0865">Zymogen</keyword>
<evidence type="ECO:0000256" key="8">
    <source>
        <dbReference type="ARBA" id="ARBA00022737"/>
    </source>
</evidence>
<dbReference type="Proteomes" id="UP000007303">
    <property type="component" value="Unassembled WGS sequence"/>
</dbReference>
<dbReference type="PRINTS" id="PR00138">
    <property type="entry name" value="MATRIXIN"/>
</dbReference>
<feature type="binding site" evidence="19">
    <location>
        <position position="364"/>
    </location>
    <ligand>
        <name>Ca(2+)</name>
        <dbReference type="ChEBI" id="CHEBI:29108"/>
        <label>5</label>
    </ligand>
</feature>
<feature type="binding site" evidence="19">
    <location>
        <position position="169"/>
    </location>
    <ligand>
        <name>Zn(2+)</name>
        <dbReference type="ChEBI" id="CHEBI:29105"/>
        <label>1</label>
    </ligand>
</feature>
<keyword evidence="14 22" id="KW-0472">Membrane</keyword>
<feature type="region of interest" description="Disordered" evidence="21">
    <location>
        <begin position="270"/>
        <end position="310"/>
    </location>
</feature>
<keyword evidence="3" id="KW-0645">Protease</keyword>
<organism evidence="25 26">
    <name type="scientific">Tetraodon nigroviridis</name>
    <name type="common">Spotted green pufferfish</name>
    <name type="synonym">Chelonodon nigroviridis</name>
    <dbReference type="NCBI Taxonomy" id="99883"/>
    <lineage>
        <taxon>Eukaryota</taxon>
        <taxon>Metazoa</taxon>
        <taxon>Chordata</taxon>
        <taxon>Craniata</taxon>
        <taxon>Vertebrata</taxon>
        <taxon>Euteleostomi</taxon>
        <taxon>Actinopterygii</taxon>
        <taxon>Neopterygii</taxon>
        <taxon>Teleostei</taxon>
        <taxon>Neoteleostei</taxon>
        <taxon>Acanthomorphata</taxon>
        <taxon>Eupercaria</taxon>
        <taxon>Tetraodontiformes</taxon>
        <taxon>Tetradontoidea</taxon>
        <taxon>Tetraodontidae</taxon>
        <taxon>Tetraodon</taxon>
    </lineage>
</organism>
<evidence type="ECO:0000256" key="22">
    <source>
        <dbReference type="SAM" id="Phobius"/>
    </source>
</evidence>
<dbReference type="InterPro" id="IPR001818">
    <property type="entry name" value="Pept_M10_metallopeptidase"/>
</dbReference>
<evidence type="ECO:0000256" key="13">
    <source>
        <dbReference type="ARBA" id="ARBA00023049"/>
    </source>
</evidence>
<feature type="transmembrane region" description="Helical" evidence="22">
    <location>
        <begin position="532"/>
        <end position="553"/>
    </location>
</feature>
<dbReference type="PANTHER" id="PTHR10201:SF138">
    <property type="entry name" value="MATRIX METALLOPROTEINASE-24"/>
    <property type="match status" value="1"/>
</dbReference>
<keyword evidence="12 22" id="KW-1133">Transmembrane helix</keyword>
<keyword evidence="11 19" id="KW-0106">Calcium</keyword>
<feature type="binding site" evidence="19">
    <location>
        <position position="197"/>
    </location>
    <ligand>
        <name>Ca(2+)</name>
        <dbReference type="ChEBI" id="CHEBI:29108"/>
        <label>3</label>
    </ligand>
</feature>
<dbReference type="InterPro" id="IPR036375">
    <property type="entry name" value="Hemopexin-like_dom_sf"/>
</dbReference>
<keyword evidence="5 22" id="KW-0812">Transmembrane</keyword>
<evidence type="ECO:0000256" key="12">
    <source>
        <dbReference type="ARBA" id="ARBA00022989"/>
    </source>
</evidence>
<comment type="similarity">
    <text evidence="2">Belongs to the peptidase M10A family.</text>
</comment>
<comment type="cofactor">
    <cofactor evidence="19">
        <name>Zn(2+)</name>
        <dbReference type="ChEBI" id="CHEBI:29105"/>
    </cofactor>
    <text evidence="19">Binds 2 Zn(2+) ions per subunit.</text>
</comment>
<proteinExistence type="inferred from homology"/>
<feature type="binding site" evidence="19">
    <location>
        <position position="157"/>
    </location>
    <ligand>
        <name>Ca(2+)</name>
        <dbReference type="ChEBI" id="CHEBI:29108"/>
        <label>2</label>
    </ligand>
</feature>
<evidence type="ECO:0000256" key="10">
    <source>
        <dbReference type="ARBA" id="ARBA00022833"/>
    </source>
</evidence>
<dbReference type="GeneTree" id="ENSGT00940000158315"/>
<dbReference type="GO" id="GO:0005886">
    <property type="term" value="C:plasma membrane"/>
    <property type="evidence" value="ECO:0007669"/>
    <property type="project" value="TreeGrafter"/>
</dbReference>
<dbReference type="Pfam" id="PF01471">
    <property type="entry name" value="PG_binding_1"/>
    <property type="match status" value="1"/>
</dbReference>
<feature type="repeat" description="Hemopexin" evidence="20">
    <location>
        <begin position="358"/>
        <end position="402"/>
    </location>
</feature>
<dbReference type="GO" id="GO:0005615">
    <property type="term" value="C:extracellular space"/>
    <property type="evidence" value="ECO:0007669"/>
    <property type="project" value="TreeGrafter"/>
</dbReference>
<dbReference type="FunCoup" id="H3CAX7">
    <property type="interactions" value="63"/>
</dbReference>
<evidence type="ECO:0000313" key="26">
    <source>
        <dbReference type="Proteomes" id="UP000007303"/>
    </source>
</evidence>
<dbReference type="InterPro" id="IPR018487">
    <property type="entry name" value="Hemopexin-like_repeat"/>
</dbReference>
<accession>H3CAX7</accession>
<dbReference type="HOGENOM" id="CLU_015489_8_1_1"/>
<dbReference type="Pfam" id="PF00413">
    <property type="entry name" value="Peptidase_M10"/>
    <property type="match status" value="1"/>
</dbReference>
<evidence type="ECO:0000256" key="14">
    <source>
        <dbReference type="ARBA" id="ARBA00023136"/>
    </source>
</evidence>
<dbReference type="AlphaFoldDB" id="H3CAX7"/>
<evidence type="ECO:0000256" key="2">
    <source>
        <dbReference type="ARBA" id="ARBA00010370"/>
    </source>
</evidence>
<keyword evidence="8" id="KW-0677">Repeat</keyword>
<feature type="binding site" evidence="19">
    <location>
        <position position="193"/>
    </location>
    <ligand>
        <name>Ca(2+)</name>
        <dbReference type="ChEBI" id="CHEBI:29108"/>
        <label>2</label>
    </ligand>
</feature>
<dbReference type="InterPro" id="IPR002477">
    <property type="entry name" value="Peptidoglycan-bd-like"/>
</dbReference>
<feature type="binding site" evidence="19">
    <location>
        <position position="174"/>
    </location>
    <ligand>
        <name>Ca(2+)</name>
        <dbReference type="ChEBI" id="CHEBI:29108"/>
        <label>3</label>
    </ligand>
</feature>
<feature type="binding site" evidence="19">
    <location>
        <position position="200"/>
    </location>
    <ligand>
        <name>Ca(2+)</name>
        <dbReference type="ChEBI" id="CHEBI:29108"/>
        <label>3</label>
    </ligand>
</feature>